<dbReference type="PANTHER" id="PTHR43777">
    <property type="entry name" value="MOLYBDENUM COFACTOR CYTIDYLYLTRANSFERASE"/>
    <property type="match status" value="1"/>
</dbReference>
<feature type="domain" description="MobA-like NTP transferase" evidence="1">
    <location>
        <begin position="6"/>
        <end position="169"/>
    </location>
</feature>
<organism evidence="2 3">
    <name type="scientific">Brevibacillus choshinensis</name>
    <dbReference type="NCBI Taxonomy" id="54911"/>
    <lineage>
        <taxon>Bacteria</taxon>
        <taxon>Bacillati</taxon>
        <taxon>Bacillota</taxon>
        <taxon>Bacilli</taxon>
        <taxon>Bacillales</taxon>
        <taxon>Paenibacillaceae</taxon>
        <taxon>Brevibacillus</taxon>
    </lineage>
</organism>
<dbReference type="Pfam" id="PF12804">
    <property type="entry name" value="NTP_transf_3"/>
    <property type="match status" value="1"/>
</dbReference>
<dbReference type="SUPFAM" id="SSF53448">
    <property type="entry name" value="Nucleotide-diphospho-sugar transferases"/>
    <property type="match status" value="1"/>
</dbReference>
<evidence type="ECO:0000313" key="2">
    <source>
        <dbReference type="EMBL" id="QRG67990.1"/>
    </source>
</evidence>
<proteinExistence type="predicted"/>
<dbReference type="Gene3D" id="3.90.550.10">
    <property type="entry name" value="Spore Coat Polysaccharide Biosynthesis Protein SpsA, Chain A"/>
    <property type="match status" value="1"/>
</dbReference>
<dbReference type="RefSeq" id="WP_203355002.1">
    <property type="nucleotide sequence ID" value="NZ_CP069127.1"/>
</dbReference>
<dbReference type="EMBL" id="CP069127">
    <property type="protein sequence ID" value="QRG67990.1"/>
    <property type="molecule type" value="Genomic_DNA"/>
</dbReference>
<sequence length="206" mass="22824">MLRVGAIVLAAGQSRRMGSAKQFLPLRGKPLFRHAVERAAACQLSPILLIGGEHSERLRQLTRDLPEVEVLDNREYATGMASSLRRGMEAVAGRVDAVLVFLADQPYVPDQVVQSLIQTYADHRAEGVKIVRPIYQNTAGHPVLFDAALLGEFTCVTGDQGGKDIIDKYKSHLKKVRFARADWNLDIDTPDDYCRVQQAILAEPCE</sequence>
<protein>
    <submittedName>
        <fullName evidence="2">Nucleotidyltransferase family protein</fullName>
    </submittedName>
</protein>
<reference evidence="2 3" key="1">
    <citation type="submission" date="2021-01" db="EMBL/GenBank/DDBJ databases">
        <title>Identification of strong promoters based on the transcriptome of Brevibacillus choshinensis.</title>
        <authorList>
            <person name="Yao D."/>
            <person name="Zhang K."/>
            <person name="Wu J."/>
        </authorList>
    </citation>
    <scope>NUCLEOTIDE SEQUENCE [LARGE SCALE GENOMIC DNA]</scope>
    <source>
        <strain evidence="2 3">HPD31-SP3</strain>
    </source>
</reference>
<dbReference type="CDD" id="cd04182">
    <property type="entry name" value="GT_2_like_f"/>
    <property type="match status" value="1"/>
</dbReference>
<evidence type="ECO:0000313" key="3">
    <source>
        <dbReference type="Proteomes" id="UP000596248"/>
    </source>
</evidence>
<accession>A0ABX7FSQ5</accession>
<dbReference type="InterPro" id="IPR025877">
    <property type="entry name" value="MobA-like_NTP_Trfase"/>
</dbReference>
<dbReference type="Proteomes" id="UP000596248">
    <property type="component" value="Chromosome"/>
</dbReference>
<gene>
    <name evidence="2" type="ORF">JNE38_01900</name>
</gene>
<keyword evidence="3" id="KW-1185">Reference proteome</keyword>
<name>A0ABX7FSQ5_BRECH</name>
<evidence type="ECO:0000259" key="1">
    <source>
        <dbReference type="Pfam" id="PF12804"/>
    </source>
</evidence>
<dbReference type="PANTHER" id="PTHR43777:SF1">
    <property type="entry name" value="MOLYBDENUM COFACTOR CYTIDYLYLTRANSFERASE"/>
    <property type="match status" value="1"/>
</dbReference>
<dbReference type="InterPro" id="IPR029044">
    <property type="entry name" value="Nucleotide-diphossugar_trans"/>
</dbReference>